<sequence>MSDYLFIQSQDPFTEVRCAAQYRLARQLREAGHQVAVLLVQNGVVPARRDARDGAFDTLIASGVAVSADGFSLKQREIEASDLKADVAVGDVGDAIEALLAGAKVIWN</sequence>
<dbReference type="Gene3D" id="3.40.1260.10">
    <property type="entry name" value="DsrEFH-like"/>
    <property type="match status" value="1"/>
</dbReference>
<keyword evidence="2" id="KW-1185">Reference proteome</keyword>
<comment type="caution">
    <text evidence="1">The sequence shown here is derived from an EMBL/GenBank/DDBJ whole genome shotgun (WGS) entry which is preliminary data.</text>
</comment>
<reference evidence="1 2" key="1">
    <citation type="submission" date="2012-09" db="EMBL/GenBank/DDBJ databases">
        <title>Genome Sequence of alkane-degrading Bacterium Alcanivorax sp. 6-D-6.</title>
        <authorList>
            <person name="Lai Q."/>
            <person name="Shao Z."/>
        </authorList>
    </citation>
    <scope>NUCLEOTIDE SEQUENCE [LARGE SCALE GENOMIC DNA]</scope>
    <source>
        <strain evidence="1 2">6-D-6</strain>
    </source>
</reference>
<organism evidence="1 2">
    <name type="scientific">Alcanivorax xiamenensis</name>
    <dbReference type="NCBI Taxonomy" id="1177156"/>
    <lineage>
        <taxon>Bacteria</taxon>
        <taxon>Pseudomonadati</taxon>
        <taxon>Pseudomonadota</taxon>
        <taxon>Gammaproteobacteria</taxon>
        <taxon>Oceanospirillales</taxon>
        <taxon>Alcanivoracaceae</taxon>
        <taxon>Alcanivorax</taxon>
    </lineage>
</organism>
<dbReference type="SUPFAM" id="SSF75169">
    <property type="entry name" value="DsrEFH-like"/>
    <property type="match status" value="1"/>
</dbReference>
<evidence type="ECO:0000313" key="1">
    <source>
        <dbReference type="EMBL" id="KAF0806686.1"/>
    </source>
</evidence>
<dbReference type="EMBL" id="AQPF01000007">
    <property type="protein sequence ID" value="KAF0806686.1"/>
    <property type="molecule type" value="Genomic_DNA"/>
</dbReference>
<protein>
    <submittedName>
        <fullName evidence="1">DsrE/DsrF family oxidoreductase family protein</fullName>
    </submittedName>
</protein>
<accession>A0ABQ6YB03</accession>
<gene>
    <name evidence="1" type="ORF">A6D6_01361</name>
</gene>
<proteinExistence type="predicted"/>
<dbReference type="InterPro" id="IPR027396">
    <property type="entry name" value="DsrEFH-like"/>
</dbReference>
<dbReference type="Pfam" id="PF02635">
    <property type="entry name" value="DsrE"/>
    <property type="match status" value="1"/>
</dbReference>
<evidence type="ECO:0000313" key="2">
    <source>
        <dbReference type="Proteomes" id="UP000771797"/>
    </source>
</evidence>
<dbReference type="Proteomes" id="UP000771797">
    <property type="component" value="Unassembled WGS sequence"/>
</dbReference>
<dbReference type="RefSeq" id="WP_159660297.1">
    <property type="nucleotide sequence ID" value="NZ_AQPF01000007.1"/>
</dbReference>
<name>A0ABQ6YB03_9GAMM</name>
<dbReference type="InterPro" id="IPR003787">
    <property type="entry name" value="Sulphur_relay_DsrE/F-like"/>
</dbReference>